<comment type="similarity">
    <text evidence="1">Belongs to the sulfatase family.</text>
</comment>
<dbReference type="PROSITE" id="PS00149">
    <property type="entry name" value="SULFATASE_2"/>
    <property type="match status" value="1"/>
</dbReference>
<dbReference type="PANTHER" id="PTHR42693">
    <property type="entry name" value="ARYLSULFATASE FAMILY MEMBER"/>
    <property type="match status" value="1"/>
</dbReference>
<dbReference type="GO" id="GO:0046872">
    <property type="term" value="F:metal ion binding"/>
    <property type="evidence" value="ECO:0007669"/>
    <property type="project" value="UniProtKB-KW"/>
</dbReference>
<organism evidence="7">
    <name type="scientific">Pseudo-nitzschia australis</name>
    <dbReference type="NCBI Taxonomy" id="44445"/>
    <lineage>
        <taxon>Eukaryota</taxon>
        <taxon>Sar</taxon>
        <taxon>Stramenopiles</taxon>
        <taxon>Ochrophyta</taxon>
        <taxon>Bacillariophyta</taxon>
        <taxon>Bacillariophyceae</taxon>
        <taxon>Bacillariophycidae</taxon>
        <taxon>Bacillariales</taxon>
        <taxon>Bacillariaceae</taxon>
        <taxon>Pseudo-nitzschia</taxon>
    </lineage>
</organism>
<evidence type="ECO:0000256" key="2">
    <source>
        <dbReference type="ARBA" id="ARBA00022723"/>
    </source>
</evidence>
<accession>A0A7S4APN1</accession>
<feature type="domain" description="Sulfatase N-terminal" evidence="6">
    <location>
        <begin position="48"/>
        <end position="475"/>
    </location>
</feature>
<dbReference type="AlphaFoldDB" id="A0A7S4APN1"/>
<evidence type="ECO:0000256" key="4">
    <source>
        <dbReference type="ARBA" id="ARBA00022837"/>
    </source>
</evidence>
<dbReference type="Pfam" id="PF00884">
    <property type="entry name" value="Sulfatase"/>
    <property type="match status" value="1"/>
</dbReference>
<dbReference type="EMBL" id="HBIX01022288">
    <property type="protein sequence ID" value="CAE0722838.1"/>
    <property type="molecule type" value="Transcribed_RNA"/>
</dbReference>
<dbReference type="InterPro" id="IPR000917">
    <property type="entry name" value="Sulfatase_N"/>
</dbReference>
<feature type="compositionally biased region" description="Polar residues" evidence="5">
    <location>
        <begin position="77"/>
        <end position="89"/>
    </location>
</feature>
<reference evidence="7" key="1">
    <citation type="submission" date="2021-01" db="EMBL/GenBank/DDBJ databases">
        <authorList>
            <person name="Corre E."/>
            <person name="Pelletier E."/>
            <person name="Niang G."/>
            <person name="Scheremetjew M."/>
            <person name="Finn R."/>
            <person name="Kale V."/>
            <person name="Holt S."/>
            <person name="Cochrane G."/>
            <person name="Meng A."/>
            <person name="Brown T."/>
            <person name="Cohen L."/>
        </authorList>
    </citation>
    <scope>NUCLEOTIDE SEQUENCE</scope>
    <source>
        <strain evidence="7">10249 10 AB</strain>
    </source>
</reference>
<dbReference type="SUPFAM" id="SSF53649">
    <property type="entry name" value="Alkaline phosphatase-like"/>
    <property type="match status" value="1"/>
</dbReference>
<evidence type="ECO:0000313" key="7">
    <source>
        <dbReference type="EMBL" id="CAE0722838.1"/>
    </source>
</evidence>
<dbReference type="Gene3D" id="3.40.720.10">
    <property type="entry name" value="Alkaline Phosphatase, subunit A"/>
    <property type="match status" value="1"/>
</dbReference>
<evidence type="ECO:0000256" key="1">
    <source>
        <dbReference type="ARBA" id="ARBA00008779"/>
    </source>
</evidence>
<dbReference type="Gene3D" id="3.30.1120.10">
    <property type="match status" value="1"/>
</dbReference>
<feature type="region of interest" description="Disordered" evidence="5">
    <location>
        <begin position="69"/>
        <end position="96"/>
    </location>
</feature>
<dbReference type="GO" id="GO:0004065">
    <property type="term" value="F:arylsulfatase activity"/>
    <property type="evidence" value="ECO:0007669"/>
    <property type="project" value="TreeGrafter"/>
</dbReference>
<sequence length="668" mass="74193">MKMRGFKVSPRITYMLLMPHLVAQAIFFLTLVVLVVHGDGDGRRGNRPNVIVLLADNLAYDDVGIFQQQHKQKQQQPGMDNTHNMNTDTKPSHSRTPYLDKAAMEGRRLLNWNSPAVLCSASRAALLTGRYPVRTGIYPRVFAPDAAHGLLPTEVTLADQLRDLGYATKIVGKWHLGQRPEYLPTERGFDEWFGIPYHMSGGSLDDHLCTGKDPGGKNDMWLPLYEGKSIVEQPVILEHLAPRYVEESIDFIRKHVGADDNDDDNSRPFFLYLAFSHVHQLCAPKHSECQWASTHFRRDKHQPDQHQTGYNATFGDAVEEMDWIAGSVLRALEELGAENNTIVLFTSDNGPWAAEQSCAGSKGPFLGSWLAEHADPSCTACPSEYVPAPLLPGRPRRCVFPKSGSSEDGIIYEYEYEVDGVPCGEDSGLGSAWEANVRMPAFAKWPGGGIRAGSETMEMVSTLDVLPSVLGLLGVEKDEMPGNLDGVDVSDVILGRNNNNSTTSKKEDRVLFFWRDGFGSGPLPQPYGRFDVVAMKIGPIKLWFWTKSSHYNADPEVFHNPPLLFHVLEDPAEAHPLDPEAPEHVSLVARAKDLLREHKESVDWTEPLCLERDNRFLPCVDKASHCRTPITAIHDATTGTPKAPVTSNLVAGDTNRTKEERTTTTTII</sequence>
<dbReference type="Pfam" id="PF14707">
    <property type="entry name" value="Sulfatase_C"/>
    <property type="match status" value="1"/>
</dbReference>
<evidence type="ECO:0000259" key="6">
    <source>
        <dbReference type="Pfam" id="PF00884"/>
    </source>
</evidence>
<keyword evidence="2" id="KW-0479">Metal-binding</keyword>
<evidence type="ECO:0000256" key="3">
    <source>
        <dbReference type="ARBA" id="ARBA00022801"/>
    </source>
</evidence>
<proteinExistence type="inferred from homology"/>
<name>A0A7S4APN1_9STRA</name>
<keyword evidence="4" id="KW-0106">Calcium</keyword>
<protein>
    <recommendedName>
        <fullName evidence="6">Sulfatase N-terminal domain-containing protein</fullName>
    </recommendedName>
</protein>
<gene>
    <name evidence="7" type="ORF">PAUS00366_LOCUS15594</name>
</gene>
<dbReference type="InterPro" id="IPR050738">
    <property type="entry name" value="Sulfatase"/>
</dbReference>
<dbReference type="InterPro" id="IPR024607">
    <property type="entry name" value="Sulfatase_CS"/>
</dbReference>
<dbReference type="InterPro" id="IPR017850">
    <property type="entry name" value="Alkaline_phosphatase_core_sf"/>
</dbReference>
<dbReference type="PANTHER" id="PTHR42693:SF11">
    <property type="entry name" value="ARYLSULFATASE A"/>
    <property type="match status" value="1"/>
</dbReference>
<keyword evidence="3" id="KW-0378">Hydrolase</keyword>
<evidence type="ECO:0000256" key="5">
    <source>
        <dbReference type="SAM" id="MobiDB-lite"/>
    </source>
</evidence>